<sequence>MRQQQFKTIESSANFGFEVSAQNPTVSSSKLVQTLAAISIYRLVISHTLGEQRSFDAVDVENTFSNQRFPLPPDPADIFLIRCEQFDHRAGARLATFPCHQCADQDFAIDAISFGPTMTARHGYGCSLDNMALYPVYFAEHPPQPEGIKPDLLNPADKACPFAADISGGGQQNTRIDTRCHLQ</sequence>
<name>A0A135NY16_9HYPH</name>
<keyword evidence="2" id="KW-1185">Reference proteome</keyword>
<dbReference type="AlphaFoldDB" id="A0A135NY16"/>
<protein>
    <submittedName>
        <fullName evidence="1">Uncharacterized protein</fullName>
    </submittedName>
</protein>
<evidence type="ECO:0000313" key="1">
    <source>
        <dbReference type="EMBL" id="KXG84050.1"/>
    </source>
</evidence>
<evidence type="ECO:0000313" key="2">
    <source>
        <dbReference type="Proteomes" id="UP000070498"/>
    </source>
</evidence>
<accession>A0A135NY16</accession>
<proteinExistence type="predicted"/>
<organism evidence="1 2">
    <name type="scientific">Agrobacterium bohemicum</name>
    <dbReference type="NCBI Taxonomy" id="2052828"/>
    <lineage>
        <taxon>Bacteria</taxon>
        <taxon>Pseudomonadati</taxon>
        <taxon>Pseudomonadota</taxon>
        <taxon>Alphaproteobacteria</taxon>
        <taxon>Hyphomicrobiales</taxon>
        <taxon>Rhizobiaceae</taxon>
        <taxon>Rhizobium/Agrobacterium group</taxon>
        <taxon>Agrobacterium</taxon>
    </lineage>
</organism>
<dbReference type="Proteomes" id="UP000070498">
    <property type="component" value="Unassembled WGS sequence"/>
</dbReference>
<dbReference type="EMBL" id="LNUW01000038">
    <property type="protein sequence ID" value="KXG84050.1"/>
    <property type="molecule type" value="Genomic_DNA"/>
</dbReference>
<comment type="caution">
    <text evidence="1">The sequence shown here is derived from an EMBL/GenBank/DDBJ whole genome shotgun (WGS) entry which is preliminary data.</text>
</comment>
<reference evidence="1 2" key="1">
    <citation type="submission" date="2015-11" db="EMBL/GenBank/DDBJ databases">
        <title>Draft genome sequence of Agrobacterium sp. R89-1.</title>
        <authorList>
            <person name="Zahradnik J."/>
            <person name="Kyslikova E."/>
            <person name="Palyzova A."/>
            <person name="Kyslik P."/>
        </authorList>
    </citation>
    <scope>NUCLEOTIDE SEQUENCE [LARGE SCALE GENOMIC DNA]</scope>
    <source>
        <strain evidence="1 2">R89-1</strain>
    </source>
</reference>
<gene>
    <name evidence="1" type="ORF">ATO67_13615</name>
</gene>